<feature type="domain" description="FtsK" evidence="7">
    <location>
        <begin position="760"/>
        <end position="954"/>
    </location>
</feature>
<keyword evidence="4" id="KW-0175">Coiled coil</keyword>
<feature type="transmembrane region" description="Helical" evidence="6">
    <location>
        <begin position="213"/>
        <end position="231"/>
    </location>
</feature>
<evidence type="ECO:0000256" key="1">
    <source>
        <dbReference type="ARBA" id="ARBA00022741"/>
    </source>
</evidence>
<dbReference type="Gene3D" id="3.40.50.300">
    <property type="entry name" value="P-loop containing nucleotide triphosphate hydrolases"/>
    <property type="match status" value="3"/>
</dbReference>
<keyword evidence="2 3" id="KW-0067">ATP-binding</keyword>
<protein>
    <submittedName>
        <fullName evidence="8">FtsK/SpoIIIE family protein</fullName>
    </submittedName>
</protein>
<dbReference type="GO" id="GO:0003677">
    <property type="term" value="F:DNA binding"/>
    <property type="evidence" value="ECO:0007669"/>
    <property type="project" value="InterPro"/>
</dbReference>
<accession>A0A1I3G2S2</accession>
<feature type="transmembrane region" description="Helical" evidence="6">
    <location>
        <begin position="243"/>
        <end position="269"/>
    </location>
</feature>
<reference evidence="9" key="1">
    <citation type="submission" date="2016-10" db="EMBL/GenBank/DDBJ databases">
        <authorList>
            <person name="Varghese N."/>
            <person name="Submissions S."/>
        </authorList>
    </citation>
    <scope>NUCLEOTIDE SEQUENCE [LARGE SCALE GENOMIC DNA]</scope>
    <source>
        <strain evidence="9">DSM 26348</strain>
    </source>
</reference>
<evidence type="ECO:0000313" key="8">
    <source>
        <dbReference type="EMBL" id="SFI17562.1"/>
    </source>
</evidence>
<evidence type="ECO:0000313" key="9">
    <source>
        <dbReference type="Proteomes" id="UP000199518"/>
    </source>
</evidence>
<dbReference type="RefSeq" id="WP_175517306.1">
    <property type="nucleotide sequence ID" value="NZ_FOQD01000006.1"/>
</dbReference>
<dbReference type="CDD" id="cd01127">
    <property type="entry name" value="TrwB_TraG_TraD_VirD4"/>
    <property type="match status" value="1"/>
</dbReference>
<name>A0A1I3G2S2_9PLAN</name>
<dbReference type="PANTHER" id="PTHR22683:SF41">
    <property type="entry name" value="DNA TRANSLOCASE FTSK"/>
    <property type="match status" value="1"/>
</dbReference>
<organism evidence="8 9">
    <name type="scientific">Planctomicrobium piriforme</name>
    <dbReference type="NCBI Taxonomy" id="1576369"/>
    <lineage>
        <taxon>Bacteria</taxon>
        <taxon>Pseudomonadati</taxon>
        <taxon>Planctomycetota</taxon>
        <taxon>Planctomycetia</taxon>
        <taxon>Planctomycetales</taxon>
        <taxon>Planctomycetaceae</taxon>
        <taxon>Planctomicrobium</taxon>
    </lineage>
</organism>
<dbReference type="InterPro" id="IPR002543">
    <property type="entry name" value="FtsK_dom"/>
</dbReference>
<dbReference type="STRING" id="1576369.SAMN05421753_106141"/>
<feature type="coiled-coil region" evidence="4">
    <location>
        <begin position="80"/>
        <end position="107"/>
    </location>
</feature>
<dbReference type="GO" id="GO:0005524">
    <property type="term" value="F:ATP binding"/>
    <property type="evidence" value="ECO:0007669"/>
    <property type="project" value="UniProtKB-UniRule"/>
</dbReference>
<dbReference type="Proteomes" id="UP000199518">
    <property type="component" value="Unassembled WGS sequence"/>
</dbReference>
<keyword evidence="1 3" id="KW-0547">Nucleotide-binding</keyword>
<keyword evidence="6" id="KW-0472">Membrane</keyword>
<evidence type="ECO:0000256" key="3">
    <source>
        <dbReference type="PROSITE-ProRule" id="PRU00289"/>
    </source>
</evidence>
<evidence type="ECO:0000259" key="7">
    <source>
        <dbReference type="PROSITE" id="PS50901"/>
    </source>
</evidence>
<dbReference type="EMBL" id="FOQD01000006">
    <property type="protein sequence ID" value="SFI17562.1"/>
    <property type="molecule type" value="Genomic_DNA"/>
</dbReference>
<evidence type="ECO:0000256" key="6">
    <source>
        <dbReference type="SAM" id="Phobius"/>
    </source>
</evidence>
<dbReference type="Pfam" id="PF01580">
    <property type="entry name" value="FtsK_SpoIIIE"/>
    <property type="match status" value="1"/>
</dbReference>
<feature type="binding site" evidence="3">
    <location>
        <begin position="777"/>
        <end position="784"/>
    </location>
    <ligand>
        <name>ATP</name>
        <dbReference type="ChEBI" id="CHEBI:30616"/>
    </ligand>
</feature>
<gene>
    <name evidence="8" type="ORF">SAMN05421753_106141</name>
</gene>
<dbReference type="InterPro" id="IPR050206">
    <property type="entry name" value="FtsK/SpoIIIE/SftA"/>
</dbReference>
<keyword evidence="6" id="KW-0812">Transmembrane</keyword>
<feature type="region of interest" description="Disordered" evidence="5">
    <location>
        <begin position="328"/>
        <end position="353"/>
    </location>
</feature>
<evidence type="ECO:0000256" key="4">
    <source>
        <dbReference type="SAM" id="Coils"/>
    </source>
</evidence>
<evidence type="ECO:0000256" key="5">
    <source>
        <dbReference type="SAM" id="MobiDB-lite"/>
    </source>
</evidence>
<evidence type="ECO:0000256" key="2">
    <source>
        <dbReference type="ARBA" id="ARBA00022840"/>
    </source>
</evidence>
<dbReference type="SUPFAM" id="SSF52540">
    <property type="entry name" value="P-loop containing nucleoside triphosphate hydrolases"/>
    <property type="match status" value="1"/>
</dbReference>
<dbReference type="PANTHER" id="PTHR22683">
    <property type="entry name" value="SPORULATION PROTEIN RELATED"/>
    <property type="match status" value="1"/>
</dbReference>
<dbReference type="InterPro" id="IPR027417">
    <property type="entry name" value="P-loop_NTPase"/>
</dbReference>
<keyword evidence="6" id="KW-1133">Transmembrane helix</keyword>
<sequence length="1328" mass="148982">MPNFSQLLTAFRDDIRRRVAAEEVLAKFTDGPDLEEARRRRQLSQTVHSRDAELAVAEEEHAAAVTGIESTSAAEMSAADQFHRRRVQEIESRAAKAQQELEKQKNDSAWVVSSVLDDTAEDSPAREFERFKALLTKSREDQVTEWTHLLDAVNQVLAERGWTGKPAIDFGTPPQDREAAAARFAAAVASTRGALKQFRSLLLPQLFKGFRSLVLFIVLLAAVATPVYLYADPQLAGVVGDRFQAGWIGVSAILGGVASLIVTLVLYSLGSMRQSEILRQIQNDCGETEWAHHHWLRLAKEQLSKQQKEFEVQQRLIERDRHQSLKRFDSAHAQRRAQIEQERATDRSEEDSRYAAEHANQLNDRQTQLAELNAKHSQRVHDLQQRWADSIASLEFELESYVSERRRQRQAHWTQLRADWTQASQAFETTVQASAKVNQREFPTWLSLAQHHWTPPTEIPTAVRLGDYQIDLAQWEGAISPDARLAPRVTQHAFPANVTFPQSASVLFASPNAQAREQAINGLQTLMLRLLTLLPPGKLRFTIIDPVGLGESFGGFMHLADYDEMLVTSRIWTEANQIESRLADLTEHMENVLQKYLRNEFSTIEEYNESAGEVAEPYHFLVISDFPAKFSEIAARRLVSIVNSGPRCGVYTLMNFDPGKQLPNNFSMADIEGRMTKLMWREGAFHSPEPEVINWPLHIDPPPRPDDFTTIVKKVGEASKDARRVEVSFARITPDADQLWKGDSRKEVSIPLGRAGATKLQELRLGKGTSQHMLVAGKTGSGKSTFLHILITNLALYYSPDEVNFFLIDFKKGVEFKDYATHHLPHARVIAVESDREFGVSALQRLGDILQERGELFRKHGVQDIAGYRNTTGKPLPRILLVIDEFQEFFVEDDKIGQNAALLLDRLVRQGRAFGIHVILGSQTLGGAYSLARSTLGQVAVRVALQCSEADAHLILSEDNTAARLLTRPGEAIYNDANGMFEGNHPFQIAWITDEQREQALARMQVLLQQRRESFEPAIVFEGNIPSDLTRNPRVAELVGQYATREAAIATPTIWLGDAVEIAPPTSVTFHRQSGNHLLLVGQDSDAALGVMSAALMTLAASLSPRQEQNSLFVLDGSHRGTAEASAWEQLSGEFESDVRLIRPEETGLFLQAIAAELKQREEQNQTDAPPLFLLVFNIARFRDLRKTEDDFGMGGFGMGSSEPKPAEPGKIFADLLAKGPAYGMHVIVWCDSNNNVERWFSRQTLKELELRIAFQMNASDSSNLIDSPAASRLGTHRALLYREETGTSEKFRPYGLPSMDWLRAAHRRMLNKPDDNVVTDLEEFTIS</sequence>
<dbReference type="PROSITE" id="PS50901">
    <property type="entry name" value="FTSK"/>
    <property type="match status" value="1"/>
</dbReference>
<proteinExistence type="predicted"/>
<keyword evidence="9" id="KW-1185">Reference proteome</keyword>